<evidence type="ECO:0000313" key="2">
    <source>
        <dbReference type="EMBL" id="PWY80424.1"/>
    </source>
</evidence>
<comment type="caution">
    <text evidence="2">The sequence shown here is derived from an EMBL/GenBank/DDBJ whole genome shotgun (WGS) entry which is preliminary data.</text>
</comment>
<accession>A0A317W1A6</accession>
<proteinExistence type="inferred from homology"/>
<dbReference type="GeneID" id="37116155"/>
<dbReference type="EMBL" id="MSFK01000022">
    <property type="protein sequence ID" value="PWY80424.1"/>
    <property type="molecule type" value="Genomic_DNA"/>
</dbReference>
<dbReference type="Proteomes" id="UP000246702">
    <property type="component" value="Unassembled WGS sequence"/>
</dbReference>
<sequence length="195" mass="21560">MRDDALLVHIPMVVVHQSFREETSVAVKPVSEVQIVFATARTDSAPQFQELLREYSERGSFIHLDITEERSVTRAVEIVKSKLDGKELAVSINNAGVSKFGSLEGCIFAELNAISYHGISKQIRPMQGRNDLNDTLETNVNFSPGQRLKTDMGGSGADLPVDLVAEATLDVVFRTTREGTKNPGLNQYDRGELPW</sequence>
<evidence type="ECO:0008006" key="4">
    <source>
        <dbReference type="Google" id="ProtNLM"/>
    </source>
</evidence>
<evidence type="ECO:0000313" key="3">
    <source>
        <dbReference type="Proteomes" id="UP000246702"/>
    </source>
</evidence>
<dbReference type="SUPFAM" id="SSF51735">
    <property type="entry name" value="NAD(P)-binding Rossmann-fold domains"/>
    <property type="match status" value="1"/>
</dbReference>
<dbReference type="InterPro" id="IPR051468">
    <property type="entry name" value="Fungal_SecMetab_SDRs"/>
</dbReference>
<dbReference type="GO" id="GO:0005737">
    <property type="term" value="C:cytoplasm"/>
    <property type="evidence" value="ECO:0007669"/>
    <property type="project" value="TreeGrafter"/>
</dbReference>
<evidence type="ECO:0000256" key="1">
    <source>
        <dbReference type="ARBA" id="ARBA00006484"/>
    </source>
</evidence>
<dbReference type="GO" id="GO:0016491">
    <property type="term" value="F:oxidoreductase activity"/>
    <property type="evidence" value="ECO:0007669"/>
    <property type="project" value="TreeGrafter"/>
</dbReference>
<dbReference type="AlphaFoldDB" id="A0A317W1A6"/>
<keyword evidence="3" id="KW-1185">Reference proteome</keyword>
<dbReference type="PANTHER" id="PTHR43544">
    <property type="entry name" value="SHORT-CHAIN DEHYDROGENASE/REDUCTASE"/>
    <property type="match status" value="1"/>
</dbReference>
<dbReference type="RefSeq" id="XP_025465283.1">
    <property type="nucleotide sequence ID" value="XM_025614012.1"/>
</dbReference>
<reference evidence="2 3" key="1">
    <citation type="submission" date="2016-12" db="EMBL/GenBank/DDBJ databases">
        <title>The genomes of Aspergillus section Nigri reveals drivers in fungal speciation.</title>
        <authorList>
            <consortium name="DOE Joint Genome Institute"/>
            <person name="Vesth T.C."/>
            <person name="Nybo J."/>
            <person name="Theobald S."/>
            <person name="Brandl J."/>
            <person name="Frisvad J.C."/>
            <person name="Nielsen K.F."/>
            <person name="Lyhne E.K."/>
            <person name="Kogle M.E."/>
            <person name="Kuo A."/>
            <person name="Riley R."/>
            <person name="Clum A."/>
            <person name="Nolan M."/>
            <person name="Lipzen A."/>
            <person name="Salamov A."/>
            <person name="Henrissat B."/>
            <person name="Wiebenga A."/>
            <person name="De Vries R.P."/>
            <person name="Grigoriev I.V."/>
            <person name="Mortensen U.H."/>
            <person name="Andersen M.R."/>
            <person name="Baker S.E."/>
        </authorList>
    </citation>
    <scope>NUCLEOTIDE SEQUENCE [LARGE SCALE GENOMIC DNA]</scope>
    <source>
        <strain evidence="2 3">CBS 115572</strain>
    </source>
</reference>
<gene>
    <name evidence="2" type="ORF">BO94DRAFT_558504</name>
</gene>
<organism evidence="2 3">
    <name type="scientific">Aspergillus sclerotioniger CBS 115572</name>
    <dbReference type="NCBI Taxonomy" id="1450535"/>
    <lineage>
        <taxon>Eukaryota</taxon>
        <taxon>Fungi</taxon>
        <taxon>Dikarya</taxon>
        <taxon>Ascomycota</taxon>
        <taxon>Pezizomycotina</taxon>
        <taxon>Eurotiomycetes</taxon>
        <taxon>Eurotiomycetidae</taxon>
        <taxon>Eurotiales</taxon>
        <taxon>Aspergillaceae</taxon>
        <taxon>Aspergillus</taxon>
        <taxon>Aspergillus subgen. Circumdati</taxon>
    </lineage>
</organism>
<dbReference type="Gene3D" id="3.40.50.720">
    <property type="entry name" value="NAD(P)-binding Rossmann-like Domain"/>
    <property type="match status" value="1"/>
</dbReference>
<dbReference type="PANTHER" id="PTHR43544:SF36">
    <property type="entry name" value="CHAIN OXIDOREDUCTASE (CSGA), PUTATIVE (AFU_ORTHOLOGUE AFUA_4G00910)-RELATED"/>
    <property type="match status" value="1"/>
</dbReference>
<name>A0A317W1A6_9EURO</name>
<protein>
    <recommendedName>
        <fullName evidence="4">NAD(P)-binding protein</fullName>
    </recommendedName>
</protein>
<dbReference type="InterPro" id="IPR036291">
    <property type="entry name" value="NAD(P)-bd_dom_sf"/>
</dbReference>
<comment type="similarity">
    <text evidence="1">Belongs to the short-chain dehydrogenases/reductases (SDR) family.</text>
</comment>